<dbReference type="GO" id="GO:0005975">
    <property type="term" value="P:carbohydrate metabolic process"/>
    <property type="evidence" value="ECO:0007669"/>
    <property type="project" value="InterPro"/>
</dbReference>
<accession>Q12601</accession>
<organism evidence="3">
    <name type="scientific">Nakazawaea wickerhamii</name>
    <dbReference type="NCBI Taxonomy" id="1538186"/>
    <lineage>
        <taxon>Eukaryota</taxon>
        <taxon>Fungi</taxon>
        <taxon>Dikarya</taxon>
        <taxon>Ascomycota</taxon>
        <taxon>Saccharomycotina</taxon>
        <taxon>Pichiomycetes</taxon>
        <taxon>Pachysolenaceae</taxon>
        <taxon>Nakazawaea</taxon>
    </lineage>
</organism>
<keyword evidence="3" id="KW-0378">Hydrolase</keyword>
<proteinExistence type="inferred from homology"/>
<gene>
    <name evidence="3" type="primary">bglB</name>
</gene>
<dbReference type="PANTHER" id="PTHR10353">
    <property type="entry name" value="GLYCOSYL HYDROLASE"/>
    <property type="match status" value="1"/>
</dbReference>
<feature type="signal peptide" evidence="2">
    <location>
        <begin position="1"/>
        <end position="19"/>
    </location>
</feature>
<name>Q12601_9ASCO</name>
<protein>
    <submittedName>
        <fullName evidence="3">Beta-glucosidase</fullName>
        <ecNumber evidence="3">3.2.1.21</ecNumber>
    </submittedName>
</protein>
<dbReference type="CAZy" id="GH1">
    <property type="family name" value="Glycoside Hydrolase Family 1"/>
</dbReference>
<dbReference type="Pfam" id="PF00232">
    <property type="entry name" value="Glyco_hydro_1"/>
    <property type="match status" value="1"/>
</dbReference>
<dbReference type="EMBL" id="U13672">
    <property type="protein sequence ID" value="AAC49036.1"/>
    <property type="molecule type" value="Genomic_DNA"/>
</dbReference>
<dbReference type="PANTHER" id="PTHR10353:SF53">
    <property type="entry name" value="BETA-1,4-GLUCOSIDASE (EUROFUNG)"/>
    <property type="match status" value="1"/>
</dbReference>
<dbReference type="InterPro" id="IPR017853">
    <property type="entry name" value="GH"/>
</dbReference>
<keyword evidence="2" id="KW-0732">Signal</keyword>
<dbReference type="SUPFAM" id="SSF51445">
    <property type="entry name" value="(Trans)glycosidases"/>
    <property type="match status" value="1"/>
</dbReference>
<dbReference type="EC" id="3.2.1.21" evidence="3"/>
<evidence type="ECO:0000256" key="1">
    <source>
        <dbReference type="RuleBase" id="RU003690"/>
    </source>
</evidence>
<reference evidence="3" key="1">
    <citation type="journal article" date="1995" name="Appl. Environ. Microbiol.">
        <title>Cloning and characterization of a gene encoding a cell-bound, extracellular beta-glucosidase in the yeast Candida wickerhamii.</title>
        <authorList>
            <person name="Skory C.D."/>
            <person name="Freer S.N."/>
        </authorList>
    </citation>
    <scope>NUCLEOTIDE SEQUENCE</scope>
    <source>
        <strain evidence="3">Capriotti</strain>
    </source>
</reference>
<comment type="similarity">
    <text evidence="1">Belongs to the glycosyl hydrolase 1 family.</text>
</comment>
<keyword evidence="3" id="KW-0326">Glycosidase</keyword>
<evidence type="ECO:0000313" key="3">
    <source>
        <dbReference type="EMBL" id="AAC49036.1"/>
    </source>
</evidence>
<dbReference type="AlphaFoldDB" id="Q12601"/>
<feature type="chain" id="PRO_5004181142" evidence="2">
    <location>
        <begin position="20"/>
        <end position="609"/>
    </location>
</feature>
<dbReference type="GO" id="GO:0008422">
    <property type="term" value="F:beta-glucosidase activity"/>
    <property type="evidence" value="ECO:0007669"/>
    <property type="project" value="UniProtKB-EC"/>
</dbReference>
<sequence>MFSQKYLLSLAAIIAIAKAAPADDASKPGIGKFAPGQLGFRYYIDTTTEYATPATATAPASSTTYAAPYAELSSLVGNLSTTTWGNWYPDATEAATDTDDPYGQYAWSQLWEATTFPNFTRGIYSTTVDPTPIPTESLVVPPDDPVKRAFQDLGIKFPLGFIQGVAGSAAQIEGAVADEGRSPTNLEVSSASRHLPEDFVTNENYYLYKQDITRLAAIGVEYYSFTIPWTRILPFAYPGSPVNQQGLDHYDDLINTVLAYGMKPIVTLIHFDSPLQLVDFNATLELGLPGGYEGEDFVEAFVNYGKIVMTHFADRVPLWIIFNEPVQFATNGLGVKHVVQATAQLYDFYHNEINGSGKIGMKFSHIFGFPEDPTNPEHVAAADRSNELQLGLFADPLFLGEDYPDSFKTTLLKTQPALAWTLDELAAVKGKCDFFGVDPYTYNTIKPLDNGTASCEANVTDTYWPTCVNVTVTEADNWSIGYRSQSYVYITPRQLRVSLNYIWQHWHVPIFITEFGFPEWREGEKLLVDQVQDLDRSIYYRSFLTAALEASQYDGVEIMGALAWSFADNWEFGDYNQQFGLQVVNRTTQERFYKKSFFDFVGFINDNRA</sequence>
<evidence type="ECO:0000256" key="2">
    <source>
        <dbReference type="SAM" id="SignalP"/>
    </source>
</evidence>
<dbReference type="Gene3D" id="3.20.20.80">
    <property type="entry name" value="Glycosidases"/>
    <property type="match status" value="1"/>
</dbReference>
<dbReference type="PRINTS" id="PR00131">
    <property type="entry name" value="GLHYDRLASE1"/>
</dbReference>
<dbReference type="InterPro" id="IPR001360">
    <property type="entry name" value="Glyco_hydro_1"/>
</dbReference>